<keyword evidence="1 2" id="KW-0238">DNA-binding</keyword>
<keyword evidence="5" id="KW-1185">Reference proteome</keyword>
<accession>A0A249KGJ6</accession>
<evidence type="ECO:0000313" key="5">
    <source>
        <dbReference type="Proteomes" id="UP000217215"/>
    </source>
</evidence>
<name>A0A249KGJ6_9ACTN</name>
<dbReference type="Gene3D" id="2.40.50.140">
    <property type="entry name" value="Nucleic acid-binding proteins"/>
    <property type="match status" value="1"/>
</dbReference>
<reference evidence="4 5" key="1">
    <citation type="submission" date="2016-07" db="EMBL/GenBank/DDBJ databases">
        <title>High microdiversification within the ubiquitous acI lineage of Actinobacteria.</title>
        <authorList>
            <person name="Neuenschwander S.M."/>
            <person name="Salcher M."/>
            <person name="Ghai R."/>
            <person name="Pernthaler J."/>
        </authorList>
    </citation>
    <scope>NUCLEOTIDE SEQUENCE [LARGE SCALE GENOMIC DNA]</scope>
    <source>
        <strain evidence="4">MMS-IA-56</strain>
    </source>
</reference>
<feature type="region of interest" description="Disordered" evidence="3">
    <location>
        <begin position="1"/>
        <end position="20"/>
    </location>
</feature>
<dbReference type="SUPFAM" id="SSF50249">
    <property type="entry name" value="Nucleic acid-binding proteins"/>
    <property type="match status" value="1"/>
</dbReference>
<dbReference type="AlphaFoldDB" id="A0A249KGJ6"/>
<protein>
    <submittedName>
        <fullName evidence="4">Single-strand DNA-binding protein</fullName>
    </submittedName>
</protein>
<dbReference type="InterPro" id="IPR000424">
    <property type="entry name" value="Primosome_PriB/ssb"/>
</dbReference>
<evidence type="ECO:0000256" key="1">
    <source>
        <dbReference type="ARBA" id="ARBA00023125"/>
    </source>
</evidence>
<proteinExistence type="predicted"/>
<dbReference type="EMBL" id="CP016773">
    <property type="protein sequence ID" value="ASY15912.1"/>
    <property type="molecule type" value="Genomic_DNA"/>
</dbReference>
<dbReference type="Proteomes" id="UP000217215">
    <property type="component" value="Chromosome"/>
</dbReference>
<gene>
    <name evidence="4" type="ORF">A1sIA56_03150</name>
</gene>
<organism evidence="4 5">
    <name type="scientific">Candidatus Planktophila sulfonica</name>
    <dbReference type="NCBI Taxonomy" id="1884904"/>
    <lineage>
        <taxon>Bacteria</taxon>
        <taxon>Bacillati</taxon>
        <taxon>Actinomycetota</taxon>
        <taxon>Actinomycetes</taxon>
        <taxon>Candidatus Nanopelagicales</taxon>
        <taxon>Candidatus Nanopelagicaceae</taxon>
        <taxon>Candidatus Planktophila</taxon>
    </lineage>
</organism>
<dbReference type="InterPro" id="IPR012340">
    <property type="entry name" value="NA-bd_OB-fold"/>
</dbReference>
<sequence length="121" mass="13571">MAATKSVAKKTEKKSEQIEEEVDYSLNDLLLRGRVSAPATTKELPSGDKVVEFRLIVTRSEREGVDTLDIAAWSAKMRKAALTLEGDEWIEVSGSIHRRFWQSPTGVASRWQIEAAEIVRL</sequence>
<dbReference type="OrthoDB" id="5186768at2"/>
<dbReference type="PROSITE" id="PS50935">
    <property type="entry name" value="SSB"/>
    <property type="match status" value="1"/>
</dbReference>
<dbReference type="KEGG" id="psuf:A1sIA56_03150"/>
<dbReference type="RefSeq" id="WP_095673503.1">
    <property type="nucleotide sequence ID" value="NZ_CP016773.1"/>
</dbReference>
<evidence type="ECO:0000313" key="4">
    <source>
        <dbReference type="EMBL" id="ASY15912.1"/>
    </source>
</evidence>
<evidence type="ECO:0000256" key="3">
    <source>
        <dbReference type="SAM" id="MobiDB-lite"/>
    </source>
</evidence>
<evidence type="ECO:0000256" key="2">
    <source>
        <dbReference type="PROSITE-ProRule" id="PRU00252"/>
    </source>
</evidence>
<dbReference type="GO" id="GO:0003697">
    <property type="term" value="F:single-stranded DNA binding"/>
    <property type="evidence" value="ECO:0007669"/>
    <property type="project" value="InterPro"/>
</dbReference>
<dbReference type="Pfam" id="PF00436">
    <property type="entry name" value="SSB"/>
    <property type="match status" value="1"/>
</dbReference>